<sequence length="733" mass="80320">MKRQLFTGCRFSGSGSAIFETYPCRPRQPSRHPAFDKENASNVNHLIGIQGMPTPSTQLRFYQSLKGQIFLYLLLPIVVILAIIITVNAFRELAAAHKNIEITLLHSVQNTALRLEQDNALALQTAKTMADAQTAGLFGLREESSRFARNVLQNNEAFTGAYFGYEPNADGQDDHTQAIEPLTHAVNEQGRFLPYWHRDANQLVLTPLVDMETSLYYDGVQRLFLRTQKVQGLITEPYSYQGKMIVEQTFPIVIGNSFKGIAGVDRSLDYIDRLLNNLKQQNGQDYFLISREHKVISATGQAGELKTRAIAQTPYHALFDQAIGSAGNSGQAVMLEQDPTDNSAYYFSVATIDEGGWILIQRTSEQSLIGPVYAGIGKTLMVAGAGLIAIIILSLWFVGSISRRIDRAVHLANRVSTGDIEGIAIQQQQTIKDEIDVLVHALNGVFEAYRDISQMCNAIAGGDFSSKMHPRSDRDNVSRTLNDMSAKRREIEEKLRERSNRILESTTQQGREIESVAAAMHEMTATISEVAGLANRSADGAVSTVDAIGKVKQQLGNAVKEVQALSQDISKTSNAVSKVSDSSDNINKIIEVINAVAEQTNLLALNAAIEAARAGDQGRGFAVVADEVRGLAQKTRQSTEEIRGLINQLSGDVKEAVGLVDRGLVRANHSVTLSVESDQSLSQATQQVEMISNHMLQIAVSVEEQSTTCEDINRNLVGIQDAAYELSRTATTH</sequence>
<dbReference type="Gene3D" id="3.30.450.20">
    <property type="entry name" value="PAS domain"/>
    <property type="match status" value="2"/>
</dbReference>
<comment type="subcellular location">
    <subcellularLocation>
        <location evidence="1">Membrane</location>
    </subcellularLocation>
</comment>
<evidence type="ECO:0000256" key="2">
    <source>
        <dbReference type="ARBA" id="ARBA00023224"/>
    </source>
</evidence>
<dbReference type="PROSITE" id="PS50111">
    <property type="entry name" value="CHEMOTAXIS_TRANSDUC_2"/>
    <property type="match status" value="1"/>
</dbReference>
<keyword evidence="6" id="KW-1133">Transmembrane helix</keyword>
<keyword evidence="6" id="KW-0812">Transmembrane</keyword>
<evidence type="ECO:0000256" key="1">
    <source>
        <dbReference type="ARBA" id="ARBA00004370"/>
    </source>
</evidence>
<comment type="caution">
    <text evidence="9">The sequence shown here is derived from an EMBL/GenBank/DDBJ whole genome shotgun (WGS) entry which is preliminary data.</text>
</comment>
<keyword evidence="2 4" id="KW-0807">Transducer</keyword>
<evidence type="ECO:0000256" key="6">
    <source>
        <dbReference type="SAM" id="Phobius"/>
    </source>
</evidence>
<dbReference type="Pfam" id="PF00015">
    <property type="entry name" value="MCPsignal"/>
    <property type="match status" value="1"/>
</dbReference>
<feature type="domain" description="HAMP" evidence="8">
    <location>
        <begin position="399"/>
        <end position="454"/>
    </location>
</feature>
<dbReference type="InterPro" id="IPR004089">
    <property type="entry name" value="MCPsignal_dom"/>
</dbReference>
<dbReference type="PROSITE" id="PS50885">
    <property type="entry name" value="HAMP"/>
    <property type="match status" value="1"/>
</dbReference>
<dbReference type="Gene3D" id="6.10.340.10">
    <property type="match status" value="1"/>
</dbReference>
<feature type="domain" description="Methyl-accepting transducer" evidence="7">
    <location>
        <begin position="484"/>
        <end position="720"/>
    </location>
</feature>
<keyword evidence="5" id="KW-0175">Coiled coil</keyword>
<dbReference type="GO" id="GO:0007165">
    <property type="term" value="P:signal transduction"/>
    <property type="evidence" value="ECO:0007669"/>
    <property type="project" value="UniProtKB-KW"/>
</dbReference>
<dbReference type="GO" id="GO:0004888">
    <property type="term" value="F:transmembrane signaling receptor activity"/>
    <property type="evidence" value="ECO:0007669"/>
    <property type="project" value="InterPro"/>
</dbReference>
<organism evidence="9 10">
    <name type="scientific">Cellvibrio polysaccharolyticus</name>
    <dbReference type="NCBI Taxonomy" id="2082724"/>
    <lineage>
        <taxon>Bacteria</taxon>
        <taxon>Pseudomonadati</taxon>
        <taxon>Pseudomonadota</taxon>
        <taxon>Gammaproteobacteria</taxon>
        <taxon>Cellvibrionales</taxon>
        <taxon>Cellvibrionaceae</taxon>
        <taxon>Cellvibrio</taxon>
    </lineage>
</organism>
<dbReference type="InterPro" id="IPR004090">
    <property type="entry name" value="Chemotax_Me-accpt_rcpt"/>
</dbReference>
<dbReference type="GO" id="GO:0006935">
    <property type="term" value="P:chemotaxis"/>
    <property type="evidence" value="ECO:0007669"/>
    <property type="project" value="InterPro"/>
</dbReference>
<evidence type="ECO:0000256" key="5">
    <source>
        <dbReference type="SAM" id="Coils"/>
    </source>
</evidence>
<dbReference type="SUPFAM" id="SSF58104">
    <property type="entry name" value="Methyl-accepting chemotaxis protein (MCP) signaling domain"/>
    <property type="match status" value="1"/>
</dbReference>
<evidence type="ECO:0000259" key="8">
    <source>
        <dbReference type="PROSITE" id="PS50885"/>
    </source>
</evidence>
<dbReference type="SMART" id="SM00283">
    <property type="entry name" value="MA"/>
    <property type="match status" value="1"/>
</dbReference>
<evidence type="ECO:0000313" key="10">
    <source>
        <dbReference type="Proteomes" id="UP000652567"/>
    </source>
</evidence>
<dbReference type="AlphaFoldDB" id="A0A928V414"/>
<dbReference type="PANTHER" id="PTHR32089">
    <property type="entry name" value="METHYL-ACCEPTING CHEMOTAXIS PROTEIN MCPB"/>
    <property type="match status" value="1"/>
</dbReference>
<protein>
    <submittedName>
        <fullName evidence="9">Methyl-accepting chemotaxis protein</fullName>
    </submittedName>
</protein>
<gene>
    <name evidence="9" type="ORF">C4F51_14350</name>
</gene>
<feature type="transmembrane region" description="Helical" evidence="6">
    <location>
        <begin position="69"/>
        <end position="90"/>
    </location>
</feature>
<dbReference type="Gene3D" id="1.10.287.950">
    <property type="entry name" value="Methyl-accepting chemotaxis protein"/>
    <property type="match status" value="1"/>
</dbReference>
<dbReference type="GO" id="GO:0016020">
    <property type="term" value="C:membrane"/>
    <property type="evidence" value="ECO:0007669"/>
    <property type="project" value="UniProtKB-SubCell"/>
</dbReference>
<dbReference type="Proteomes" id="UP000652567">
    <property type="component" value="Unassembled WGS sequence"/>
</dbReference>
<proteinExistence type="inferred from homology"/>
<feature type="transmembrane region" description="Helical" evidence="6">
    <location>
        <begin position="372"/>
        <end position="398"/>
    </location>
</feature>
<evidence type="ECO:0000313" key="9">
    <source>
        <dbReference type="EMBL" id="MBE8718373.1"/>
    </source>
</evidence>
<comment type="similarity">
    <text evidence="3">Belongs to the methyl-accepting chemotaxis (MCP) protein family.</text>
</comment>
<dbReference type="PRINTS" id="PR00260">
    <property type="entry name" value="CHEMTRNSDUCR"/>
</dbReference>
<keyword evidence="10" id="KW-1185">Reference proteome</keyword>
<dbReference type="EMBL" id="PRDL01000001">
    <property type="protein sequence ID" value="MBE8718373.1"/>
    <property type="molecule type" value="Genomic_DNA"/>
</dbReference>
<keyword evidence="6" id="KW-0472">Membrane</keyword>
<accession>A0A928V414</accession>
<evidence type="ECO:0000256" key="3">
    <source>
        <dbReference type="ARBA" id="ARBA00029447"/>
    </source>
</evidence>
<feature type="coiled-coil region" evidence="5">
    <location>
        <begin position="474"/>
        <end position="501"/>
    </location>
</feature>
<name>A0A928V414_9GAMM</name>
<reference evidence="9" key="1">
    <citation type="submission" date="2018-07" db="EMBL/GenBank/DDBJ databases">
        <title>Genome assembly of strain Ka43.</title>
        <authorList>
            <person name="Kukolya J."/>
            <person name="Nagy I."/>
            <person name="Horvath B."/>
            <person name="Toth A."/>
        </authorList>
    </citation>
    <scope>NUCLEOTIDE SEQUENCE</scope>
    <source>
        <strain evidence="9">KB43</strain>
    </source>
</reference>
<dbReference type="CDD" id="cd11386">
    <property type="entry name" value="MCP_signal"/>
    <property type="match status" value="1"/>
</dbReference>
<dbReference type="CDD" id="cd12913">
    <property type="entry name" value="PDC1_MCP_like"/>
    <property type="match status" value="1"/>
</dbReference>
<evidence type="ECO:0000259" key="7">
    <source>
        <dbReference type="PROSITE" id="PS50111"/>
    </source>
</evidence>
<evidence type="ECO:0000256" key="4">
    <source>
        <dbReference type="PROSITE-ProRule" id="PRU00284"/>
    </source>
</evidence>
<dbReference type="InterPro" id="IPR003660">
    <property type="entry name" value="HAMP_dom"/>
</dbReference>
<dbReference type="PANTHER" id="PTHR32089:SF120">
    <property type="entry name" value="METHYL-ACCEPTING CHEMOTAXIS PROTEIN TLPQ"/>
    <property type="match status" value="1"/>
</dbReference>